<keyword evidence="1 3" id="KW-0807">Transducer</keyword>
<dbReference type="PANTHER" id="PTHR32089">
    <property type="entry name" value="METHYL-ACCEPTING CHEMOTAXIS PROTEIN MCPB"/>
    <property type="match status" value="1"/>
</dbReference>
<evidence type="ECO:0000259" key="6">
    <source>
        <dbReference type="PROSITE" id="PS50885"/>
    </source>
</evidence>
<feature type="domain" description="Methyl-accepting transducer" evidence="5">
    <location>
        <begin position="331"/>
        <end position="576"/>
    </location>
</feature>
<evidence type="ECO:0000256" key="2">
    <source>
        <dbReference type="ARBA" id="ARBA00029447"/>
    </source>
</evidence>
<evidence type="ECO:0000256" key="3">
    <source>
        <dbReference type="PROSITE-ProRule" id="PRU00284"/>
    </source>
</evidence>
<dbReference type="SMART" id="SM00283">
    <property type="entry name" value="MA"/>
    <property type="match status" value="1"/>
</dbReference>
<dbReference type="GO" id="GO:0007165">
    <property type="term" value="P:signal transduction"/>
    <property type="evidence" value="ECO:0007669"/>
    <property type="project" value="UniProtKB-KW"/>
</dbReference>
<dbReference type="InterPro" id="IPR003660">
    <property type="entry name" value="HAMP_dom"/>
</dbReference>
<keyword evidence="4" id="KW-1133">Transmembrane helix</keyword>
<gene>
    <name evidence="7" type="ORF">MAGMO_1097</name>
</gene>
<protein>
    <submittedName>
        <fullName evidence="7">Putative methyl-accepting chemotaxis protein</fullName>
    </submittedName>
</protein>
<evidence type="ECO:0000256" key="1">
    <source>
        <dbReference type="ARBA" id="ARBA00023224"/>
    </source>
</evidence>
<feature type="domain" description="HAMP" evidence="6">
    <location>
        <begin position="232"/>
        <end position="284"/>
    </location>
</feature>
<dbReference type="InterPro" id="IPR004089">
    <property type="entry name" value="MCPsignal_dom"/>
</dbReference>
<dbReference type="Gene3D" id="6.10.340.10">
    <property type="match status" value="1"/>
</dbReference>
<keyword evidence="4" id="KW-0812">Transmembrane</keyword>
<name>A0A1S7LH80_MAGMO</name>
<sequence length="589" mass="64546">MFRMLRLDHQLYLLVGSLIASIVLVCAVSLSQMAKIAEELHTITTEDIPLTEHVADITTTQLEQVIQLERMLREMELLKIDSHAKEKLEKAYSTFHKLNEHISVEFKDAEKIAAEGIKIAHSDKELAAFTSALKKLKAIEQEHHIFEKHVEQLKGLIQAGKLAEARKLGDKIEIEDEKLDHALESFLKQIEAFTHEALITVEEHEKHAISILIIITLLTLGLATLQTWWTIRRLKGRFGDIKSFVQAFANGHLGAHIEQQPQDDLGQLVQDLNGMSKDLSNIFTDIHGLSLSIRDGAKALDSFASTMENNADALKQEASLVADATEQMNSDMTNISSATEELNTNMNTVSSAAEELSTNMSTIAAAAEEASINLSHVAEASNGMNSSMSTMGEAAARSYDNINHISSAIEEISTALESMREQCHVASRASDDGHNHADQNAQVMSHLQHSAQEIVKVVGIIKNIADQTNMLALNASIESAGAGEAGKGFAVVANEVKELAKQTVDATKMIEDKLNEIRGQVENGSQAAQSVATVVNTIKSANLDILNAVESQHDGMDELTHAMQNTTHETQSVTSVRLFEKRLPITCYI</sequence>
<accession>A0A1S7LH80</accession>
<organism evidence="7">
    <name type="scientific">Magnetococcus massalia (strain MO-1)</name>
    <dbReference type="NCBI Taxonomy" id="451514"/>
    <lineage>
        <taxon>Bacteria</taxon>
        <taxon>Pseudomonadati</taxon>
        <taxon>Pseudomonadota</taxon>
        <taxon>Magnetococcia</taxon>
        <taxon>Magnetococcales</taxon>
        <taxon>Magnetococcaceae</taxon>
        <taxon>Magnetococcus</taxon>
    </lineage>
</organism>
<evidence type="ECO:0000259" key="5">
    <source>
        <dbReference type="PROSITE" id="PS50111"/>
    </source>
</evidence>
<dbReference type="AlphaFoldDB" id="A0A1S7LH80"/>
<reference evidence="7" key="1">
    <citation type="submission" date="2015-04" db="EMBL/GenBank/DDBJ databases">
        <authorList>
            <person name="Syromyatnikov M.Y."/>
            <person name="Popov V.N."/>
        </authorList>
    </citation>
    <scope>NUCLEOTIDE SEQUENCE</scope>
    <source>
        <strain evidence="7">MO-1</strain>
    </source>
</reference>
<dbReference type="SUPFAM" id="SSF58104">
    <property type="entry name" value="Methyl-accepting chemotaxis protein (MCP) signaling domain"/>
    <property type="match status" value="2"/>
</dbReference>
<dbReference type="GO" id="GO:0016020">
    <property type="term" value="C:membrane"/>
    <property type="evidence" value="ECO:0007669"/>
    <property type="project" value="InterPro"/>
</dbReference>
<proteinExistence type="inferred from homology"/>
<feature type="transmembrane region" description="Helical" evidence="4">
    <location>
        <begin position="208"/>
        <end position="229"/>
    </location>
</feature>
<feature type="transmembrane region" description="Helical" evidence="4">
    <location>
        <begin position="12"/>
        <end position="30"/>
    </location>
</feature>
<dbReference type="Pfam" id="PF00672">
    <property type="entry name" value="HAMP"/>
    <property type="match status" value="1"/>
</dbReference>
<dbReference type="SMART" id="SM00304">
    <property type="entry name" value="HAMP"/>
    <property type="match status" value="1"/>
</dbReference>
<keyword evidence="4" id="KW-0472">Membrane</keyword>
<dbReference type="EMBL" id="LO017727">
    <property type="protein sequence ID" value="CRH05291.1"/>
    <property type="molecule type" value="Genomic_DNA"/>
</dbReference>
<dbReference type="PROSITE" id="PS50111">
    <property type="entry name" value="CHEMOTAXIS_TRANSDUC_2"/>
    <property type="match status" value="1"/>
</dbReference>
<dbReference type="PANTHER" id="PTHR32089:SF112">
    <property type="entry name" value="LYSOZYME-LIKE PROTEIN-RELATED"/>
    <property type="match status" value="1"/>
</dbReference>
<dbReference type="Gene3D" id="1.10.287.950">
    <property type="entry name" value="Methyl-accepting chemotaxis protein"/>
    <property type="match status" value="1"/>
</dbReference>
<dbReference type="PROSITE" id="PS50885">
    <property type="entry name" value="HAMP"/>
    <property type="match status" value="1"/>
</dbReference>
<evidence type="ECO:0000313" key="7">
    <source>
        <dbReference type="EMBL" id="CRH05291.1"/>
    </source>
</evidence>
<comment type="similarity">
    <text evidence="2">Belongs to the methyl-accepting chemotaxis (MCP) protein family.</text>
</comment>
<evidence type="ECO:0000256" key="4">
    <source>
        <dbReference type="SAM" id="Phobius"/>
    </source>
</evidence>
<dbReference type="Pfam" id="PF00015">
    <property type="entry name" value="MCPsignal"/>
    <property type="match status" value="1"/>
</dbReference>